<organism evidence="2 3">
    <name type="scientific">Ganoderma sinense ZZ0214-1</name>
    <dbReference type="NCBI Taxonomy" id="1077348"/>
    <lineage>
        <taxon>Eukaryota</taxon>
        <taxon>Fungi</taxon>
        <taxon>Dikarya</taxon>
        <taxon>Basidiomycota</taxon>
        <taxon>Agaricomycotina</taxon>
        <taxon>Agaricomycetes</taxon>
        <taxon>Polyporales</taxon>
        <taxon>Polyporaceae</taxon>
        <taxon>Ganoderma</taxon>
    </lineage>
</organism>
<evidence type="ECO:0000313" key="2">
    <source>
        <dbReference type="EMBL" id="PIL27901.1"/>
    </source>
</evidence>
<reference evidence="2 3" key="1">
    <citation type="journal article" date="2015" name="Sci. Rep.">
        <title>Chromosome-level genome map provides insights into diverse defense mechanisms in the medicinal fungus Ganoderma sinense.</title>
        <authorList>
            <person name="Zhu Y."/>
            <person name="Xu J."/>
            <person name="Sun C."/>
            <person name="Zhou S."/>
            <person name="Xu H."/>
            <person name="Nelson D.R."/>
            <person name="Qian J."/>
            <person name="Song J."/>
            <person name="Luo H."/>
            <person name="Xiang L."/>
            <person name="Li Y."/>
            <person name="Xu Z."/>
            <person name="Ji A."/>
            <person name="Wang L."/>
            <person name="Lu S."/>
            <person name="Hayward A."/>
            <person name="Sun W."/>
            <person name="Li X."/>
            <person name="Schwartz D.C."/>
            <person name="Wang Y."/>
            <person name="Chen S."/>
        </authorList>
    </citation>
    <scope>NUCLEOTIDE SEQUENCE [LARGE SCALE GENOMIC DNA]</scope>
    <source>
        <strain evidence="2 3">ZZ0214-1</strain>
    </source>
</reference>
<gene>
    <name evidence="2" type="ORF">GSI_10023</name>
</gene>
<feature type="compositionally biased region" description="Basic and acidic residues" evidence="1">
    <location>
        <begin position="193"/>
        <end position="204"/>
    </location>
</feature>
<comment type="caution">
    <text evidence="2">The sequence shown here is derived from an EMBL/GenBank/DDBJ whole genome shotgun (WGS) entry which is preliminary data.</text>
</comment>
<feature type="region of interest" description="Disordered" evidence="1">
    <location>
        <begin position="253"/>
        <end position="277"/>
    </location>
</feature>
<dbReference type="STRING" id="1077348.A0A2G8S2C1"/>
<proteinExistence type="predicted"/>
<sequence length="454" mass="49893">MSVVSKLTFVPFTPDSIESTSRVYHSGRNLYRGELRAGLNSMFALAAEIVGMGLPYSKENYARIVVWCLRLLLDGWPAHIPFMNLSDIKGGIAPLRELRDLLHDGTLRFIPAPPDVRERALHDPESVLPHVIAAAKLPPLPLTIPVLKFSLRPPNAHIPPALIPAPAEERVLDPRTLEPVLTAPLGPDSTSQPHERRQRCDVNKARHRPVSNPEGKPMRARKIGALTSSYVLDPPARPSPGLALRSQIFLGCSRSGTSQPSARTRTTRSSRPSSDLGDFVHLSELSVRLVGSQFGTGTDDSDAPPPLVHSLCVALSCSPPQHQAVVCPALRALTLEWPRNMPKAEDLGVPAIIAMLSTRARFGHPIRRLVVQAVAIEFGLIRMPHLSEQLVALAAHVEEYEDSECVDADVHACPFEMRDVWNFVRGAEEYWAVDDKLRARYGPLWGSDYATAPP</sequence>
<keyword evidence="3" id="KW-1185">Reference proteome</keyword>
<dbReference type="EMBL" id="AYKW01000033">
    <property type="protein sequence ID" value="PIL27901.1"/>
    <property type="molecule type" value="Genomic_DNA"/>
</dbReference>
<feature type="region of interest" description="Disordered" evidence="1">
    <location>
        <begin position="179"/>
        <end position="220"/>
    </location>
</feature>
<protein>
    <submittedName>
        <fullName evidence="2">Uncharacterized protein</fullName>
    </submittedName>
</protein>
<evidence type="ECO:0000256" key="1">
    <source>
        <dbReference type="SAM" id="MobiDB-lite"/>
    </source>
</evidence>
<dbReference type="AlphaFoldDB" id="A0A2G8S2C1"/>
<feature type="compositionally biased region" description="Low complexity" evidence="1">
    <location>
        <begin position="257"/>
        <end position="274"/>
    </location>
</feature>
<dbReference type="Proteomes" id="UP000230002">
    <property type="component" value="Unassembled WGS sequence"/>
</dbReference>
<name>A0A2G8S2C1_9APHY</name>
<accession>A0A2G8S2C1</accession>
<dbReference type="OrthoDB" id="2755983at2759"/>
<evidence type="ECO:0000313" key="3">
    <source>
        <dbReference type="Proteomes" id="UP000230002"/>
    </source>
</evidence>